<dbReference type="Proteomes" id="UP000317371">
    <property type="component" value="Unassembled WGS sequence"/>
</dbReference>
<sequence length="193" mass="22825">MDDIFATFPELETERLLLREIRQEDAPAILEIFADEEVTRYYDLYPYHSLEEAQELIDFFAESFEVERQIRWGIARKEDNRLIGTCGYVVLWEHRGEIGFELARPYWGQGIMAEALDAIIAFGFERLGLNRIEALVMVENARSAALLRKLGFTQEGILREHDFFKGRFHDMRCFALLRREYQGSRRPDERIRP</sequence>
<proteinExistence type="predicted"/>
<dbReference type="SUPFAM" id="SSF55729">
    <property type="entry name" value="Acyl-CoA N-acyltransferases (Nat)"/>
    <property type="match status" value="1"/>
</dbReference>
<protein>
    <submittedName>
        <fullName evidence="2">GNAT family N-acetyltransferase</fullName>
    </submittedName>
</protein>
<dbReference type="PROSITE" id="PS51186">
    <property type="entry name" value="GNAT"/>
    <property type="match status" value="1"/>
</dbReference>
<name>A0A540VEY0_9CHLR</name>
<dbReference type="FunCoup" id="A0A540VEY0">
    <property type="interactions" value="24"/>
</dbReference>
<dbReference type="RefSeq" id="WP_141610598.1">
    <property type="nucleotide sequence ID" value="NZ_VIGC02000015.1"/>
</dbReference>
<dbReference type="GO" id="GO:0008999">
    <property type="term" value="F:protein-N-terminal-alanine acetyltransferase activity"/>
    <property type="evidence" value="ECO:0007669"/>
    <property type="project" value="TreeGrafter"/>
</dbReference>
<comment type="caution">
    <text evidence="2">The sequence shown here is derived from an EMBL/GenBank/DDBJ whole genome shotgun (WGS) entry which is preliminary data.</text>
</comment>
<evidence type="ECO:0000313" key="3">
    <source>
        <dbReference type="Proteomes" id="UP000317371"/>
    </source>
</evidence>
<evidence type="ECO:0000259" key="1">
    <source>
        <dbReference type="PROSITE" id="PS51186"/>
    </source>
</evidence>
<dbReference type="GO" id="GO:0005737">
    <property type="term" value="C:cytoplasm"/>
    <property type="evidence" value="ECO:0007669"/>
    <property type="project" value="TreeGrafter"/>
</dbReference>
<evidence type="ECO:0000313" key="2">
    <source>
        <dbReference type="EMBL" id="TQE95320.1"/>
    </source>
</evidence>
<reference evidence="2 3" key="1">
    <citation type="submission" date="2019-06" db="EMBL/GenBank/DDBJ databases">
        <title>Genome sequence of Litorilinea aerophila BAA-2444.</title>
        <authorList>
            <person name="Maclea K.S."/>
            <person name="Maurais E.G."/>
            <person name="Iannazzi L.C."/>
        </authorList>
    </citation>
    <scope>NUCLEOTIDE SEQUENCE [LARGE SCALE GENOMIC DNA]</scope>
    <source>
        <strain evidence="2 3">ATCC BAA-2444</strain>
    </source>
</reference>
<gene>
    <name evidence="2" type="ORF">FKZ61_12950</name>
</gene>
<dbReference type="InterPro" id="IPR016181">
    <property type="entry name" value="Acyl_CoA_acyltransferase"/>
</dbReference>
<organism evidence="2 3">
    <name type="scientific">Litorilinea aerophila</name>
    <dbReference type="NCBI Taxonomy" id="1204385"/>
    <lineage>
        <taxon>Bacteria</taxon>
        <taxon>Bacillati</taxon>
        <taxon>Chloroflexota</taxon>
        <taxon>Caldilineae</taxon>
        <taxon>Caldilineales</taxon>
        <taxon>Caldilineaceae</taxon>
        <taxon>Litorilinea</taxon>
    </lineage>
</organism>
<dbReference type="EMBL" id="VIGC01000015">
    <property type="protein sequence ID" value="TQE95320.1"/>
    <property type="molecule type" value="Genomic_DNA"/>
</dbReference>
<dbReference type="InParanoid" id="A0A540VEY0"/>
<dbReference type="Gene3D" id="3.40.630.30">
    <property type="match status" value="1"/>
</dbReference>
<dbReference type="OrthoDB" id="9785602at2"/>
<feature type="domain" description="N-acetyltransferase" evidence="1">
    <location>
        <begin position="16"/>
        <end position="170"/>
    </location>
</feature>
<dbReference type="PANTHER" id="PTHR43792">
    <property type="entry name" value="GNAT FAMILY, PUTATIVE (AFU_ORTHOLOGUE AFUA_3G00765)-RELATED-RELATED"/>
    <property type="match status" value="1"/>
</dbReference>
<keyword evidence="3" id="KW-1185">Reference proteome</keyword>
<accession>A0A540VEY0</accession>
<keyword evidence="2" id="KW-0808">Transferase</keyword>
<dbReference type="Pfam" id="PF13302">
    <property type="entry name" value="Acetyltransf_3"/>
    <property type="match status" value="1"/>
</dbReference>
<dbReference type="InterPro" id="IPR051531">
    <property type="entry name" value="N-acetyltransferase"/>
</dbReference>
<dbReference type="InterPro" id="IPR000182">
    <property type="entry name" value="GNAT_dom"/>
</dbReference>
<dbReference type="PANTHER" id="PTHR43792:SF9">
    <property type="entry name" value="RIBOSOMAL-PROTEIN-ALANINE ACETYLTRANSFERASE"/>
    <property type="match status" value="1"/>
</dbReference>
<dbReference type="AlphaFoldDB" id="A0A540VEY0"/>